<evidence type="ECO:0000313" key="3">
    <source>
        <dbReference type="EMBL" id="CAB4641063.1"/>
    </source>
</evidence>
<dbReference type="GO" id="GO:0009380">
    <property type="term" value="C:excinuclease repair complex"/>
    <property type="evidence" value="ECO:0007669"/>
    <property type="project" value="TreeGrafter"/>
</dbReference>
<dbReference type="InterPro" id="IPR047296">
    <property type="entry name" value="GIY-YIG_UvrC_Cho"/>
</dbReference>
<dbReference type="InterPro" id="IPR006054">
    <property type="entry name" value="DnaQ"/>
</dbReference>
<dbReference type="SUPFAM" id="SSF82771">
    <property type="entry name" value="GIY-YIG endonuclease"/>
    <property type="match status" value="1"/>
</dbReference>
<dbReference type="InterPro" id="IPR050066">
    <property type="entry name" value="UvrABC_protein_C"/>
</dbReference>
<organism evidence="3">
    <name type="scientific">freshwater metagenome</name>
    <dbReference type="NCBI Taxonomy" id="449393"/>
    <lineage>
        <taxon>unclassified sequences</taxon>
        <taxon>metagenomes</taxon>
        <taxon>ecological metagenomes</taxon>
    </lineage>
</organism>
<dbReference type="InterPro" id="IPR000305">
    <property type="entry name" value="GIY-YIG_endonuc"/>
</dbReference>
<dbReference type="SUPFAM" id="SSF46600">
    <property type="entry name" value="C-terminal UvrC-binding domain of UvrB"/>
    <property type="match status" value="1"/>
</dbReference>
<reference evidence="3" key="1">
    <citation type="submission" date="2020-05" db="EMBL/GenBank/DDBJ databases">
        <authorList>
            <person name="Chiriac C."/>
            <person name="Salcher M."/>
            <person name="Ghai R."/>
            <person name="Kavagutti S V."/>
        </authorList>
    </citation>
    <scope>NUCLEOTIDE SEQUENCE</scope>
</reference>
<dbReference type="InterPro" id="IPR012337">
    <property type="entry name" value="RNaseH-like_sf"/>
</dbReference>
<dbReference type="CDD" id="cd06127">
    <property type="entry name" value="DEDDh"/>
    <property type="match status" value="1"/>
</dbReference>
<dbReference type="InterPro" id="IPR036397">
    <property type="entry name" value="RNaseH_sf"/>
</dbReference>
<feature type="domain" description="GIY-YIG" evidence="2">
    <location>
        <begin position="251"/>
        <end position="329"/>
    </location>
</feature>
<dbReference type="GO" id="GO:0006260">
    <property type="term" value="P:DNA replication"/>
    <property type="evidence" value="ECO:0007669"/>
    <property type="project" value="InterPro"/>
</dbReference>
<dbReference type="GO" id="GO:0006289">
    <property type="term" value="P:nucleotide-excision repair"/>
    <property type="evidence" value="ECO:0007669"/>
    <property type="project" value="InterPro"/>
</dbReference>
<dbReference type="SUPFAM" id="SSF53098">
    <property type="entry name" value="Ribonuclease H-like"/>
    <property type="match status" value="1"/>
</dbReference>
<dbReference type="Gene3D" id="3.30.420.10">
    <property type="entry name" value="Ribonuclease H-like superfamily/Ribonuclease H"/>
    <property type="match status" value="1"/>
</dbReference>
<proteinExistence type="predicted"/>
<dbReference type="Pfam" id="PF01541">
    <property type="entry name" value="GIY-YIG"/>
    <property type="match status" value="1"/>
</dbReference>
<evidence type="ECO:0000259" key="1">
    <source>
        <dbReference type="PROSITE" id="PS50151"/>
    </source>
</evidence>
<dbReference type="Pfam" id="PF00929">
    <property type="entry name" value="RNase_T"/>
    <property type="match status" value="1"/>
</dbReference>
<dbReference type="SMART" id="SM00465">
    <property type="entry name" value="GIYc"/>
    <property type="match status" value="1"/>
</dbReference>
<dbReference type="InterPro" id="IPR013520">
    <property type="entry name" value="Ribonucl_H"/>
</dbReference>
<dbReference type="GO" id="GO:0003887">
    <property type="term" value="F:DNA-directed DNA polymerase activity"/>
    <property type="evidence" value="ECO:0007669"/>
    <property type="project" value="InterPro"/>
</dbReference>
<dbReference type="Gene3D" id="3.40.1440.10">
    <property type="entry name" value="GIY-YIG endonuclease"/>
    <property type="match status" value="1"/>
</dbReference>
<feature type="domain" description="UVR" evidence="1">
    <location>
        <begin position="441"/>
        <end position="476"/>
    </location>
</feature>
<dbReference type="PROSITE" id="PS50151">
    <property type="entry name" value="UVR"/>
    <property type="match status" value="1"/>
</dbReference>
<dbReference type="GO" id="GO:0003677">
    <property type="term" value="F:DNA binding"/>
    <property type="evidence" value="ECO:0007669"/>
    <property type="project" value="InterPro"/>
</dbReference>
<sequence>MPARVLELSVFADKVPIMSPSPAFESKANGAALTISDIGKPLAHTTFVIVDLETAGGKPVDAGITEIGAVKVRGGEVIGEFRTFCSPGVPIPAFISVLTGITDHHVADAPNVASAVREFLAFANFESGDQPVLVAHNAPFDVGFLKSACAKFDIEWPKPPVLDTVILARKILRKDEVRNRKLSTLAQFFRAPVSPTHRALDDARATTSVLHGLIERVGNLGVQDLEGLQTYNGPATEKRRRKRYLADGLPELPGVYIFYDGNNRPLYVGTSTNIRKRVMSYFTAAETRSRMTAMIELAQRVDAHVCSTKLEAAIRELRMINELRPTYNFRSRNPEKTTWLTMTNERFPRLSLSRQSHLPDSERIAIGPFPNGSSAELAMNAMHQATELRQCKERITSKSSISPCVLFEMKRCIAPCLTGAETVGYEDIVLEASSILNGNSSEVSRKLMEKIVTLVKEEKFEDAALVRDRMHALEDGVHRSSRLREITSIPLVIAAQANALGGWEIHAISHGRFAGAIVAPPGQDPKPYLLKLKGSLASDLGLPTLVSEVELVLKWLGDGVTRLVEITDGHTWAHPIAARVRANELVCS</sequence>
<dbReference type="InterPro" id="IPR035901">
    <property type="entry name" value="GIY-YIG_endonuc_sf"/>
</dbReference>
<dbReference type="NCBIfam" id="NF005907">
    <property type="entry name" value="PRK07883.1-5"/>
    <property type="match status" value="1"/>
</dbReference>
<dbReference type="NCBIfam" id="NF005905">
    <property type="entry name" value="PRK07883.1-3"/>
    <property type="match status" value="1"/>
</dbReference>
<dbReference type="PANTHER" id="PTHR30562:SF1">
    <property type="entry name" value="UVRABC SYSTEM PROTEIN C"/>
    <property type="match status" value="1"/>
</dbReference>
<dbReference type="CDD" id="cd10434">
    <property type="entry name" value="GIY-YIG_UvrC_Cho"/>
    <property type="match status" value="1"/>
</dbReference>
<dbReference type="AlphaFoldDB" id="A0A6J6JYG1"/>
<accession>A0A6J6JYG1</accession>
<dbReference type="FunFam" id="3.30.420.10:FF:000045">
    <property type="entry name" value="3'-5' exonuclease DinG"/>
    <property type="match status" value="1"/>
</dbReference>
<gene>
    <name evidence="3" type="ORF">UFOPK2171_00072</name>
</gene>
<dbReference type="InterPro" id="IPR001943">
    <property type="entry name" value="UVR_dom"/>
</dbReference>
<dbReference type="InterPro" id="IPR036876">
    <property type="entry name" value="UVR_dom_sf"/>
</dbReference>
<dbReference type="EMBL" id="CAEZWD010000003">
    <property type="protein sequence ID" value="CAB4641063.1"/>
    <property type="molecule type" value="Genomic_DNA"/>
</dbReference>
<name>A0A6J6JYG1_9ZZZZ</name>
<dbReference type="NCBIfam" id="TIGR00573">
    <property type="entry name" value="dnaq"/>
    <property type="match status" value="1"/>
</dbReference>
<dbReference type="PROSITE" id="PS50164">
    <property type="entry name" value="GIY_YIG"/>
    <property type="match status" value="1"/>
</dbReference>
<protein>
    <submittedName>
        <fullName evidence="3">Unannotated protein</fullName>
    </submittedName>
</protein>
<dbReference type="PANTHER" id="PTHR30562">
    <property type="entry name" value="UVRC/OXIDOREDUCTASE"/>
    <property type="match status" value="1"/>
</dbReference>
<evidence type="ECO:0000259" key="2">
    <source>
        <dbReference type="PROSITE" id="PS50164"/>
    </source>
</evidence>
<dbReference type="SMART" id="SM00479">
    <property type="entry name" value="EXOIII"/>
    <property type="match status" value="1"/>
</dbReference>